<organism evidence="8 9">
    <name type="scientific">Nibribacter ruber</name>
    <dbReference type="NCBI Taxonomy" id="2698458"/>
    <lineage>
        <taxon>Bacteria</taxon>
        <taxon>Pseudomonadati</taxon>
        <taxon>Bacteroidota</taxon>
        <taxon>Cytophagia</taxon>
        <taxon>Cytophagales</taxon>
        <taxon>Hymenobacteraceae</taxon>
        <taxon>Nibribacter</taxon>
    </lineage>
</organism>
<feature type="chain" id="PRO_5026826036" evidence="6">
    <location>
        <begin position="22"/>
        <end position="260"/>
    </location>
</feature>
<feature type="domain" description="HYDIN/VesB/CFA65-like Ig-like" evidence="7">
    <location>
        <begin position="141"/>
        <end position="239"/>
    </location>
</feature>
<gene>
    <name evidence="8" type="ORF">GU926_03905</name>
</gene>
<dbReference type="InterPro" id="IPR011467">
    <property type="entry name" value="DUF1573"/>
</dbReference>
<keyword evidence="6" id="KW-0732">Signal</keyword>
<feature type="signal peptide" evidence="6">
    <location>
        <begin position="1"/>
        <end position="21"/>
    </location>
</feature>
<comment type="subcellular location">
    <subcellularLocation>
        <location evidence="1">Cell projection</location>
        <location evidence="1">Cilium</location>
    </subcellularLocation>
    <subcellularLocation>
        <location evidence="2">Cytoplasm</location>
    </subcellularLocation>
</comment>
<keyword evidence="4" id="KW-0969">Cilium</keyword>
<evidence type="ECO:0000259" key="7">
    <source>
        <dbReference type="Pfam" id="PF22544"/>
    </source>
</evidence>
<evidence type="ECO:0000313" key="8">
    <source>
        <dbReference type="EMBL" id="QHL86629.1"/>
    </source>
</evidence>
<evidence type="ECO:0000256" key="1">
    <source>
        <dbReference type="ARBA" id="ARBA00004138"/>
    </source>
</evidence>
<dbReference type="PANTHER" id="PTHR37833">
    <property type="entry name" value="LIPOPROTEIN-RELATED"/>
    <property type="match status" value="1"/>
</dbReference>
<evidence type="ECO:0000256" key="2">
    <source>
        <dbReference type="ARBA" id="ARBA00004496"/>
    </source>
</evidence>
<proteinExistence type="predicted"/>
<protein>
    <submittedName>
        <fullName evidence="8">DUF1573 domain-containing protein</fullName>
    </submittedName>
</protein>
<evidence type="ECO:0000256" key="6">
    <source>
        <dbReference type="SAM" id="SignalP"/>
    </source>
</evidence>
<dbReference type="Gene3D" id="2.60.40.10">
    <property type="entry name" value="Immunoglobulins"/>
    <property type="match status" value="2"/>
</dbReference>
<dbReference type="PANTHER" id="PTHR37833:SF1">
    <property type="entry name" value="SIGNAL PEPTIDE PROTEIN"/>
    <property type="match status" value="1"/>
</dbReference>
<keyword evidence="5" id="KW-0966">Cell projection</keyword>
<sequence length="260" mass="27439">MKKIYLFLALALVVLSQGVAAAQGVLTFEKETHDFGTIKEGGVATYEFKVKNTGNAPVIISHVQASCGCTTPEWSKEPIAPGATSVIKAGYNTVGRPGAFNKALTITSNSTQETQMLFIKGTVTSAPAAPAHTPEQLAASPKIELTSSTYDFGKVEKGQKVTAKFTLKNTGKQDLNVSGLQTACNCVTYKLSPAVVKPGQSAKLELTYNPQVLQDRIETVTLASNDITGSATSLTLKAKVVESLAKQSAVKINKGSVPFK</sequence>
<dbReference type="InterPro" id="IPR053879">
    <property type="entry name" value="HYDIN_VesB_CFA65-like_Ig"/>
</dbReference>
<evidence type="ECO:0000256" key="4">
    <source>
        <dbReference type="ARBA" id="ARBA00023069"/>
    </source>
</evidence>
<reference evidence="8 9" key="1">
    <citation type="submission" date="2020-01" db="EMBL/GenBank/DDBJ databases">
        <authorList>
            <person name="Kim M."/>
        </authorList>
    </citation>
    <scope>NUCLEOTIDE SEQUENCE [LARGE SCALE GENOMIC DNA]</scope>
    <source>
        <strain evidence="8 9">BT10</strain>
    </source>
</reference>
<evidence type="ECO:0000313" key="9">
    <source>
        <dbReference type="Proteomes" id="UP000464214"/>
    </source>
</evidence>
<dbReference type="InterPro" id="IPR013783">
    <property type="entry name" value="Ig-like_fold"/>
</dbReference>
<evidence type="ECO:0000256" key="3">
    <source>
        <dbReference type="ARBA" id="ARBA00022490"/>
    </source>
</evidence>
<evidence type="ECO:0000256" key="5">
    <source>
        <dbReference type="ARBA" id="ARBA00023273"/>
    </source>
</evidence>
<dbReference type="AlphaFoldDB" id="A0A6P1NWM6"/>
<accession>A0A6P1NWM6</accession>
<dbReference type="RefSeq" id="WP_160689211.1">
    <property type="nucleotide sequence ID" value="NZ_CP047897.1"/>
</dbReference>
<name>A0A6P1NWM6_9BACT</name>
<dbReference type="Proteomes" id="UP000464214">
    <property type="component" value="Chromosome"/>
</dbReference>
<dbReference type="GO" id="GO:0005737">
    <property type="term" value="C:cytoplasm"/>
    <property type="evidence" value="ECO:0007669"/>
    <property type="project" value="UniProtKB-SubCell"/>
</dbReference>
<keyword evidence="9" id="KW-1185">Reference proteome</keyword>
<dbReference type="KEGG" id="nib:GU926_03905"/>
<dbReference type="NCBIfam" id="NF012200">
    <property type="entry name" value="choice_anch_D"/>
    <property type="match status" value="2"/>
</dbReference>
<dbReference type="Pfam" id="PF07610">
    <property type="entry name" value="DUF1573"/>
    <property type="match status" value="1"/>
</dbReference>
<dbReference type="EMBL" id="CP047897">
    <property type="protein sequence ID" value="QHL86629.1"/>
    <property type="molecule type" value="Genomic_DNA"/>
</dbReference>
<keyword evidence="3" id="KW-0963">Cytoplasm</keyword>
<dbReference type="Pfam" id="PF22544">
    <property type="entry name" value="HYDIN_VesB_CFA65-like_Ig"/>
    <property type="match status" value="1"/>
</dbReference>